<reference evidence="2" key="1">
    <citation type="submission" date="2019-05" db="EMBL/GenBank/DDBJ databases">
        <title>The de novo reference genome and transcriptome assemblies of the wild tomato species Solanum chilense.</title>
        <authorList>
            <person name="Stam R."/>
            <person name="Nosenko T."/>
            <person name="Hoerger A.C."/>
            <person name="Stephan W."/>
            <person name="Seidel M.A."/>
            <person name="Kuhn J.M.M."/>
            <person name="Haberer G."/>
            <person name="Tellier A."/>
        </authorList>
    </citation>
    <scope>NUCLEOTIDE SEQUENCE</scope>
    <source>
        <tissue evidence="2">Mature leaves</tissue>
    </source>
</reference>
<protein>
    <submittedName>
        <fullName evidence="2">Uncharacterized protein</fullName>
    </submittedName>
</protein>
<dbReference type="AlphaFoldDB" id="A0A6N2ANQ5"/>
<feature type="compositionally biased region" description="Polar residues" evidence="1">
    <location>
        <begin position="1"/>
        <end position="10"/>
    </location>
</feature>
<accession>A0A6N2ANQ5</accession>
<sequence length="73" mass="8049">MCVSDMNTQQAEEESEMGKQMPLNLSKDQYEQLLNILGTIQPRNGGFNSDDSNSMLSGAVNLAGILIQEHHII</sequence>
<proteinExistence type="predicted"/>
<dbReference type="EMBL" id="RXGB01012635">
    <property type="protein sequence ID" value="TMW83270.1"/>
    <property type="molecule type" value="Genomic_DNA"/>
</dbReference>
<name>A0A6N2ANQ5_SOLCI</name>
<comment type="caution">
    <text evidence="2">The sequence shown here is derived from an EMBL/GenBank/DDBJ whole genome shotgun (WGS) entry which is preliminary data.</text>
</comment>
<evidence type="ECO:0000256" key="1">
    <source>
        <dbReference type="SAM" id="MobiDB-lite"/>
    </source>
</evidence>
<feature type="region of interest" description="Disordered" evidence="1">
    <location>
        <begin position="1"/>
        <end position="20"/>
    </location>
</feature>
<evidence type="ECO:0000313" key="2">
    <source>
        <dbReference type="EMBL" id="TMW83270.1"/>
    </source>
</evidence>
<organism evidence="2">
    <name type="scientific">Solanum chilense</name>
    <name type="common">Tomato</name>
    <name type="synonym">Lycopersicon chilense</name>
    <dbReference type="NCBI Taxonomy" id="4083"/>
    <lineage>
        <taxon>Eukaryota</taxon>
        <taxon>Viridiplantae</taxon>
        <taxon>Streptophyta</taxon>
        <taxon>Embryophyta</taxon>
        <taxon>Tracheophyta</taxon>
        <taxon>Spermatophyta</taxon>
        <taxon>Magnoliopsida</taxon>
        <taxon>eudicotyledons</taxon>
        <taxon>Gunneridae</taxon>
        <taxon>Pentapetalae</taxon>
        <taxon>asterids</taxon>
        <taxon>lamiids</taxon>
        <taxon>Solanales</taxon>
        <taxon>Solanaceae</taxon>
        <taxon>Solanoideae</taxon>
        <taxon>Solaneae</taxon>
        <taxon>Solanum</taxon>
        <taxon>Solanum subgen. Lycopersicon</taxon>
    </lineage>
</organism>
<gene>
    <name evidence="2" type="ORF">EJD97_002274</name>
</gene>